<evidence type="ECO:0000256" key="1">
    <source>
        <dbReference type="ARBA" id="ARBA00022729"/>
    </source>
</evidence>
<dbReference type="Gene3D" id="2.10.90.10">
    <property type="entry name" value="Cystine-knot cytokines"/>
    <property type="match status" value="3"/>
</dbReference>
<name>A0A482V2J9_ASBVE</name>
<evidence type="ECO:0000259" key="4">
    <source>
        <dbReference type="Pfam" id="PF16077"/>
    </source>
</evidence>
<accession>A0A482V2J9</accession>
<proteinExistence type="predicted"/>
<keyword evidence="3" id="KW-0325">Glycoprotein</keyword>
<feature type="domain" description="Spaetzle" evidence="4">
    <location>
        <begin position="176"/>
        <end position="266"/>
    </location>
</feature>
<dbReference type="SUPFAM" id="SSF57501">
    <property type="entry name" value="Cystine-knot cytokines"/>
    <property type="match status" value="2"/>
</dbReference>
<organism evidence="5 6">
    <name type="scientific">Asbolus verrucosus</name>
    <name type="common">Desert ironclad beetle</name>
    <dbReference type="NCBI Taxonomy" id="1661398"/>
    <lineage>
        <taxon>Eukaryota</taxon>
        <taxon>Metazoa</taxon>
        <taxon>Ecdysozoa</taxon>
        <taxon>Arthropoda</taxon>
        <taxon>Hexapoda</taxon>
        <taxon>Insecta</taxon>
        <taxon>Pterygota</taxon>
        <taxon>Neoptera</taxon>
        <taxon>Endopterygota</taxon>
        <taxon>Coleoptera</taxon>
        <taxon>Polyphaga</taxon>
        <taxon>Cucujiformia</taxon>
        <taxon>Tenebrionidae</taxon>
        <taxon>Pimeliinae</taxon>
        <taxon>Asbolus</taxon>
    </lineage>
</organism>
<dbReference type="GO" id="GO:0008083">
    <property type="term" value="F:growth factor activity"/>
    <property type="evidence" value="ECO:0007669"/>
    <property type="project" value="TreeGrafter"/>
</dbReference>
<dbReference type="PROSITE" id="PS50270">
    <property type="entry name" value="NGF_2"/>
    <property type="match status" value="1"/>
</dbReference>
<dbReference type="GO" id="GO:0005121">
    <property type="term" value="F:Toll binding"/>
    <property type="evidence" value="ECO:0007669"/>
    <property type="project" value="TreeGrafter"/>
</dbReference>
<gene>
    <name evidence="5" type="ORF">BDFB_002820</name>
</gene>
<dbReference type="EMBL" id="QDEB01133023">
    <property type="protein sequence ID" value="RZB38878.1"/>
    <property type="molecule type" value="Genomic_DNA"/>
</dbReference>
<dbReference type="GO" id="GO:0005615">
    <property type="term" value="C:extracellular space"/>
    <property type="evidence" value="ECO:0007669"/>
    <property type="project" value="UniProtKB-ARBA"/>
</dbReference>
<protein>
    <recommendedName>
        <fullName evidence="4">Spaetzle domain-containing protein</fullName>
    </recommendedName>
</protein>
<evidence type="ECO:0000256" key="3">
    <source>
        <dbReference type="ARBA" id="ARBA00023180"/>
    </source>
</evidence>
<dbReference type="OrthoDB" id="6359065at2759"/>
<comment type="caution">
    <text evidence="5">The sequence shown here is derived from an EMBL/GenBank/DDBJ whole genome shotgun (WGS) entry which is preliminary data.</text>
</comment>
<evidence type="ECO:0000313" key="5">
    <source>
        <dbReference type="EMBL" id="RZB38878.1"/>
    </source>
</evidence>
<dbReference type="GO" id="GO:0045087">
    <property type="term" value="P:innate immune response"/>
    <property type="evidence" value="ECO:0007669"/>
    <property type="project" value="TreeGrafter"/>
</dbReference>
<keyword evidence="2" id="KW-1015">Disulfide bond</keyword>
<keyword evidence="6" id="KW-1185">Reference proteome</keyword>
<dbReference type="GO" id="GO:0021556">
    <property type="term" value="P:central nervous system formation"/>
    <property type="evidence" value="ECO:0007669"/>
    <property type="project" value="TreeGrafter"/>
</dbReference>
<reference evidence="5 6" key="1">
    <citation type="submission" date="2017-03" db="EMBL/GenBank/DDBJ databases">
        <title>Genome of the blue death feigning beetle - Asbolus verrucosus.</title>
        <authorList>
            <person name="Rider S.D."/>
        </authorList>
    </citation>
    <scope>NUCLEOTIDE SEQUENCE [LARGE SCALE GENOMIC DNA]</scope>
    <source>
        <strain evidence="5">Butters</strain>
        <tissue evidence="5">Head and leg muscle</tissue>
    </source>
</reference>
<dbReference type="InterPro" id="IPR029034">
    <property type="entry name" value="Cystine-knot_cytokine"/>
</dbReference>
<dbReference type="InterPro" id="IPR052444">
    <property type="entry name" value="Spz/Toll_ligand-like"/>
</dbReference>
<dbReference type="STRING" id="1661398.A0A482V2J9"/>
<evidence type="ECO:0000256" key="2">
    <source>
        <dbReference type="ARBA" id="ARBA00023157"/>
    </source>
</evidence>
<sequence length="432" mass="49757">LAKRTVDCEFNICENVENYPEKEIRSLIEQNTALHSYFGNVIEPANDSLKITPRLLWEDEEEEHFCKTIDITKLPKSMPDVDYVNRTIVNVRGFVQAVKFETCEYNSLTLKRLRELRRLNDCNYNICEHMDNYPENEIEDIIKENTAVHSYFGNVIEPSNGPVSLFTRFGAEDAKPFCKTIDVTTLPKSMVDIDKVKRTIVNVPNFIQAVKFQTCAPSDEEECFAGKLLDFKTKCMQKFNIVKLVTVDTKNRLSEYRKFQIPSTCRSKLARRTDDCKFNMCENVENYPEKEIRSLIEQNTAMHSYFGNVIEPANASVTVSVANRIGGEDVEEEPFCKTIDITKLPKSMLDVDNVNRTIANVREFVQAVKFQTCDTSSGEDCFAGNVLDYKTKCVQKFNVVKLMTVDMQKRVLEYRKFKIPSTCVCTYTKKKL</sequence>
<feature type="domain" description="Spaetzle" evidence="4">
    <location>
        <begin position="334"/>
        <end position="426"/>
    </location>
</feature>
<dbReference type="PANTHER" id="PTHR23199">
    <property type="entry name" value="NEUROTROPHIN 1-RELATED"/>
    <property type="match status" value="1"/>
</dbReference>
<dbReference type="PANTHER" id="PTHR23199:SF12">
    <property type="entry name" value="NEUROTROPHIN 1-RELATED"/>
    <property type="match status" value="1"/>
</dbReference>
<keyword evidence="1" id="KW-0732">Signal</keyword>
<dbReference type="AlphaFoldDB" id="A0A482V2J9"/>
<evidence type="ECO:0000313" key="6">
    <source>
        <dbReference type="Proteomes" id="UP000292052"/>
    </source>
</evidence>
<dbReference type="Pfam" id="PF16077">
    <property type="entry name" value="Spaetzle"/>
    <property type="match status" value="2"/>
</dbReference>
<dbReference type="Proteomes" id="UP000292052">
    <property type="component" value="Unassembled WGS sequence"/>
</dbReference>
<feature type="non-terminal residue" evidence="5">
    <location>
        <position position="1"/>
    </location>
</feature>
<dbReference type="InterPro" id="IPR032104">
    <property type="entry name" value="Spaetzle"/>
</dbReference>